<dbReference type="EMBL" id="CATOUU010000722">
    <property type="protein sequence ID" value="CAI9944241.1"/>
    <property type="molecule type" value="Genomic_DNA"/>
</dbReference>
<evidence type="ECO:0000313" key="3">
    <source>
        <dbReference type="Proteomes" id="UP001642409"/>
    </source>
</evidence>
<proteinExistence type="predicted"/>
<accession>A0AA86PT14</accession>
<dbReference type="EMBL" id="CAXDID020000154">
    <property type="protein sequence ID" value="CAL6042569.1"/>
    <property type="molecule type" value="Genomic_DNA"/>
</dbReference>
<comment type="caution">
    <text evidence="1">The sequence shown here is derived from an EMBL/GenBank/DDBJ whole genome shotgun (WGS) entry which is preliminary data.</text>
</comment>
<gene>
    <name evidence="1" type="ORF">HINF_LOCUS31886</name>
    <name evidence="2" type="ORF">HINF_LOCUS39654</name>
</gene>
<evidence type="ECO:0000313" key="1">
    <source>
        <dbReference type="EMBL" id="CAI9944241.1"/>
    </source>
</evidence>
<organism evidence="1">
    <name type="scientific">Hexamita inflata</name>
    <dbReference type="NCBI Taxonomy" id="28002"/>
    <lineage>
        <taxon>Eukaryota</taxon>
        <taxon>Metamonada</taxon>
        <taxon>Diplomonadida</taxon>
        <taxon>Hexamitidae</taxon>
        <taxon>Hexamitinae</taxon>
        <taxon>Hexamita</taxon>
    </lineage>
</organism>
<sequence length="122" mass="14923">MRKPPNHYQQKRKRQRLGPRLRIVQKPPPLEEVMIHLKYFILLKNLNYYFFFQLVFKKQLQFTRQHNDIYVISPLQLSKLTLNEIFSRHFQHLNNIYFNERFGSASDVRAEEALLEYQLCLV</sequence>
<reference evidence="1" key="1">
    <citation type="submission" date="2023-06" db="EMBL/GenBank/DDBJ databases">
        <authorList>
            <person name="Kurt Z."/>
        </authorList>
    </citation>
    <scope>NUCLEOTIDE SEQUENCE</scope>
</reference>
<reference evidence="2 3" key="2">
    <citation type="submission" date="2024-07" db="EMBL/GenBank/DDBJ databases">
        <authorList>
            <person name="Akdeniz Z."/>
        </authorList>
    </citation>
    <scope>NUCLEOTIDE SEQUENCE [LARGE SCALE GENOMIC DNA]</scope>
</reference>
<keyword evidence="3" id="KW-1185">Reference proteome</keyword>
<name>A0AA86PT14_9EUKA</name>
<dbReference type="Proteomes" id="UP001642409">
    <property type="component" value="Unassembled WGS sequence"/>
</dbReference>
<evidence type="ECO:0000313" key="2">
    <source>
        <dbReference type="EMBL" id="CAL6042569.1"/>
    </source>
</evidence>
<dbReference type="AlphaFoldDB" id="A0AA86PT14"/>
<protein>
    <submittedName>
        <fullName evidence="2">Hypothetical_protein</fullName>
    </submittedName>
</protein>